<keyword evidence="2" id="KW-1185">Reference proteome</keyword>
<gene>
    <name evidence="1" type="ORF">CDEST_03663</name>
</gene>
<evidence type="ECO:0000313" key="2">
    <source>
        <dbReference type="Proteomes" id="UP001322277"/>
    </source>
</evidence>
<proteinExistence type="predicted"/>
<reference evidence="2" key="1">
    <citation type="journal article" date="2023" name="bioRxiv">
        <title>Complete genome of the Medicago anthracnose fungus, Colletotrichum destructivum, reveals a mini-chromosome-like region within a core chromosome.</title>
        <authorList>
            <person name="Lapalu N."/>
            <person name="Simon A."/>
            <person name="Lu A."/>
            <person name="Plaumann P.-L."/>
            <person name="Amselem J."/>
            <person name="Pigne S."/>
            <person name="Auger A."/>
            <person name="Koch C."/>
            <person name="Dallery J.-F."/>
            <person name="O'Connell R.J."/>
        </authorList>
    </citation>
    <scope>NUCLEOTIDE SEQUENCE [LARGE SCALE GENOMIC DNA]</scope>
    <source>
        <strain evidence="2">CBS 520.97</strain>
    </source>
</reference>
<dbReference type="AlphaFoldDB" id="A0AAX4I5K6"/>
<evidence type="ECO:0000313" key="1">
    <source>
        <dbReference type="EMBL" id="WQF78649.1"/>
    </source>
</evidence>
<sequence length="155" mass="17243">MSMAGTAGAPEKCEGIKNKLAWKLDRQRLLGISINEQLTPSYKDDSIKRMALGTGANSSIGAYWPLMTYQGSDGKLFEVRNRLRNEFSPVAEWDAKKLGIKASHLALVPLSASFSKMAVQGSTGYSTSRRTLVWLRWYPTLAPTSWQKATRCRGR</sequence>
<name>A0AAX4I5K6_9PEZI</name>
<organism evidence="1 2">
    <name type="scientific">Colletotrichum destructivum</name>
    <dbReference type="NCBI Taxonomy" id="34406"/>
    <lineage>
        <taxon>Eukaryota</taxon>
        <taxon>Fungi</taxon>
        <taxon>Dikarya</taxon>
        <taxon>Ascomycota</taxon>
        <taxon>Pezizomycotina</taxon>
        <taxon>Sordariomycetes</taxon>
        <taxon>Hypocreomycetidae</taxon>
        <taxon>Glomerellales</taxon>
        <taxon>Glomerellaceae</taxon>
        <taxon>Colletotrichum</taxon>
        <taxon>Colletotrichum destructivum species complex</taxon>
    </lineage>
</organism>
<protein>
    <submittedName>
        <fullName evidence="1">Uncharacterized protein</fullName>
    </submittedName>
</protein>
<dbReference type="Proteomes" id="UP001322277">
    <property type="component" value="Chromosome 2"/>
</dbReference>
<accession>A0AAX4I5K6</accession>
<dbReference type="KEGG" id="cdet:87940166"/>
<dbReference type="EMBL" id="CP137306">
    <property type="protein sequence ID" value="WQF78649.1"/>
    <property type="molecule type" value="Genomic_DNA"/>
</dbReference>
<dbReference type="RefSeq" id="XP_062775873.1">
    <property type="nucleotide sequence ID" value="XM_062919822.1"/>
</dbReference>
<dbReference type="GeneID" id="87940166"/>